<evidence type="ECO:0000313" key="2">
    <source>
        <dbReference type="EMBL" id="MPC92323.1"/>
    </source>
</evidence>
<sequence>MPRLRSCGQNLRSGRGERRNNHACLRRKGSGES</sequence>
<keyword evidence="3" id="KW-1185">Reference proteome</keyword>
<feature type="region of interest" description="Disordered" evidence="1">
    <location>
        <begin position="1"/>
        <end position="33"/>
    </location>
</feature>
<dbReference type="EMBL" id="VSRR010090833">
    <property type="protein sequence ID" value="MPC92323.1"/>
    <property type="molecule type" value="Genomic_DNA"/>
</dbReference>
<dbReference type="AlphaFoldDB" id="A0A5B7JD95"/>
<evidence type="ECO:0000313" key="3">
    <source>
        <dbReference type="Proteomes" id="UP000324222"/>
    </source>
</evidence>
<accession>A0A5B7JD95</accession>
<comment type="caution">
    <text evidence="2">The sequence shown here is derived from an EMBL/GenBank/DDBJ whole genome shotgun (WGS) entry which is preliminary data.</text>
</comment>
<protein>
    <submittedName>
        <fullName evidence="2">Uncharacterized protein</fullName>
    </submittedName>
</protein>
<gene>
    <name evidence="2" type="ORF">E2C01_087405</name>
</gene>
<organism evidence="2 3">
    <name type="scientific">Portunus trituberculatus</name>
    <name type="common">Swimming crab</name>
    <name type="synonym">Neptunus trituberculatus</name>
    <dbReference type="NCBI Taxonomy" id="210409"/>
    <lineage>
        <taxon>Eukaryota</taxon>
        <taxon>Metazoa</taxon>
        <taxon>Ecdysozoa</taxon>
        <taxon>Arthropoda</taxon>
        <taxon>Crustacea</taxon>
        <taxon>Multicrustacea</taxon>
        <taxon>Malacostraca</taxon>
        <taxon>Eumalacostraca</taxon>
        <taxon>Eucarida</taxon>
        <taxon>Decapoda</taxon>
        <taxon>Pleocyemata</taxon>
        <taxon>Brachyura</taxon>
        <taxon>Eubrachyura</taxon>
        <taxon>Portunoidea</taxon>
        <taxon>Portunidae</taxon>
        <taxon>Portuninae</taxon>
        <taxon>Portunus</taxon>
    </lineage>
</organism>
<reference evidence="2 3" key="1">
    <citation type="submission" date="2019-05" db="EMBL/GenBank/DDBJ databases">
        <title>Another draft genome of Portunus trituberculatus and its Hox gene families provides insights of decapod evolution.</title>
        <authorList>
            <person name="Jeong J.-H."/>
            <person name="Song I."/>
            <person name="Kim S."/>
            <person name="Choi T."/>
            <person name="Kim D."/>
            <person name="Ryu S."/>
            <person name="Kim W."/>
        </authorList>
    </citation>
    <scope>NUCLEOTIDE SEQUENCE [LARGE SCALE GENOMIC DNA]</scope>
    <source>
        <tissue evidence="2">Muscle</tissue>
    </source>
</reference>
<name>A0A5B7JD95_PORTR</name>
<evidence type="ECO:0000256" key="1">
    <source>
        <dbReference type="SAM" id="MobiDB-lite"/>
    </source>
</evidence>
<proteinExistence type="predicted"/>
<feature type="compositionally biased region" description="Basic residues" evidence="1">
    <location>
        <begin position="24"/>
        <end position="33"/>
    </location>
</feature>
<dbReference type="Proteomes" id="UP000324222">
    <property type="component" value="Unassembled WGS sequence"/>
</dbReference>